<organism evidence="2 3">
    <name type="scientific">Amycolatopsis magusensis</name>
    <dbReference type="NCBI Taxonomy" id="882444"/>
    <lineage>
        <taxon>Bacteria</taxon>
        <taxon>Bacillati</taxon>
        <taxon>Actinomycetota</taxon>
        <taxon>Actinomycetes</taxon>
        <taxon>Pseudonocardiales</taxon>
        <taxon>Pseudonocardiaceae</taxon>
        <taxon>Amycolatopsis</taxon>
    </lineage>
</organism>
<sequence length="151" mass="14986">MASVIALVLVGTGSAAAVAGPPGGGTGATSTTSAAAKVQNLRDLLQQLADAGDVEGTEVALTELDPLLDEIIAGERYAVAEAAQESAATAKYESAEAAAGLDEIAEQTTQARQLPPASALLNALLQRVLLSLSELVDDLLGGLPPLPAAAS</sequence>
<feature type="signal peptide" evidence="1">
    <location>
        <begin position="1"/>
        <end position="19"/>
    </location>
</feature>
<dbReference type="Proteomes" id="UP000741013">
    <property type="component" value="Unassembled WGS sequence"/>
</dbReference>
<feature type="chain" id="PRO_5046583928" evidence="1">
    <location>
        <begin position="20"/>
        <end position="151"/>
    </location>
</feature>
<comment type="caution">
    <text evidence="2">The sequence shown here is derived from an EMBL/GenBank/DDBJ whole genome shotgun (WGS) entry which is preliminary data.</text>
</comment>
<dbReference type="EMBL" id="JAGGMS010000001">
    <property type="protein sequence ID" value="MBP2185306.1"/>
    <property type="molecule type" value="Genomic_DNA"/>
</dbReference>
<keyword evidence="1" id="KW-0732">Signal</keyword>
<name>A0ABS4Q3C9_9PSEU</name>
<evidence type="ECO:0000256" key="1">
    <source>
        <dbReference type="SAM" id="SignalP"/>
    </source>
</evidence>
<protein>
    <submittedName>
        <fullName evidence="2">Uncharacterized protein</fullName>
    </submittedName>
</protein>
<keyword evidence="3" id="KW-1185">Reference proteome</keyword>
<gene>
    <name evidence="2" type="ORF">JOM49_006832</name>
</gene>
<reference evidence="2 3" key="1">
    <citation type="submission" date="2021-03" db="EMBL/GenBank/DDBJ databases">
        <title>Sequencing the genomes of 1000 actinobacteria strains.</title>
        <authorList>
            <person name="Klenk H.-P."/>
        </authorList>
    </citation>
    <scope>NUCLEOTIDE SEQUENCE [LARGE SCALE GENOMIC DNA]</scope>
    <source>
        <strain evidence="2 3">DSM 45510</strain>
    </source>
</reference>
<dbReference type="RefSeq" id="WP_209668211.1">
    <property type="nucleotide sequence ID" value="NZ_JAGGMS010000001.1"/>
</dbReference>
<evidence type="ECO:0000313" key="3">
    <source>
        <dbReference type="Proteomes" id="UP000741013"/>
    </source>
</evidence>
<accession>A0ABS4Q3C9</accession>
<proteinExistence type="predicted"/>
<evidence type="ECO:0000313" key="2">
    <source>
        <dbReference type="EMBL" id="MBP2185306.1"/>
    </source>
</evidence>